<dbReference type="EMBL" id="QBKT01000012">
    <property type="protein sequence ID" value="PTX58788.1"/>
    <property type="molecule type" value="Genomic_DNA"/>
</dbReference>
<keyword evidence="3" id="KW-1185">Reference proteome</keyword>
<name>A0A2T6BRU6_9FLAO</name>
<sequence>MKEVAQNAVFGSLFIFKTNEKQNSIMKTKLFLLCFLNVVLLRANMASPVQEGTLGTRPFISEHVHIQHENLRITLGENFEYAVFEIEYYIKAEKSGTQIPLLFYASEYYKDFEVTIDGKKITLQSQEDFWDLYGADKEKLTNFHYLYSEDKKAIRHLENEFQYGRTDRISLNDFLYFETDIAEGMHKINVRYKATNWRYKHNRLNEDSFRYALAPAKYWKSFGTLNITIDASKVKDTITTNLGENNSKTSNGIINFRFEEMPVDIIRITRIPTLSSFAKVLLKLESFWLAILMISIFVLFHVWKMVRFRRKHPEKRISVVAIFGAIAIPIAFLFMLLLATFWIDAAIGNPYASGRESYGAFFGFMELPKYLIIYIVFSIIIDFIFKKIYTKT</sequence>
<proteinExistence type="predicted"/>
<reference evidence="2 3" key="1">
    <citation type="submission" date="2018-04" db="EMBL/GenBank/DDBJ databases">
        <title>Genomic Encyclopedia of Archaeal and Bacterial Type Strains, Phase II (KMG-II): from individual species to whole genera.</title>
        <authorList>
            <person name="Goeker M."/>
        </authorList>
    </citation>
    <scope>NUCLEOTIDE SEQUENCE [LARGE SCALE GENOMIC DNA]</scope>
    <source>
        <strain evidence="2 3">DSM 25731</strain>
    </source>
</reference>
<feature type="transmembrane region" description="Helical" evidence="1">
    <location>
        <begin position="287"/>
        <end position="306"/>
    </location>
</feature>
<accession>A0A2T6BRU6</accession>
<dbReference type="AlphaFoldDB" id="A0A2T6BRU6"/>
<dbReference type="Proteomes" id="UP000244090">
    <property type="component" value="Unassembled WGS sequence"/>
</dbReference>
<evidence type="ECO:0000313" key="3">
    <source>
        <dbReference type="Proteomes" id="UP000244090"/>
    </source>
</evidence>
<protein>
    <submittedName>
        <fullName evidence="2">Uncharacterized protein</fullName>
    </submittedName>
</protein>
<feature type="transmembrane region" description="Helical" evidence="1">
    <location>
        <begin position="367"/>
        <end position="385"/>
    </location>
</feature>
<feature type="transmembrane region" description="Helical" evidence="1">
    <location>
        <begin position="318"/>
        <end position="343"/>
    </location>
</feature>
<keyword evidence="1" id="KW-0472">Membrane</keyword>
<keyword evidence="1" id="KW-0812">Transmembrane</keyword>
<organism evidence="2 3">
    <name type="scientific">Kordia periserrulae</name>
    <dbReference type="NCBI Taxonomy" id="701523"/>
    <lineage>
        <taxon>Bacteria</taxon>
        <taxon>Pseudomonadati</taxon>
        <taxon>Bacteroidota</taxon>
        <taxon>Flavobacteriia</taxon>
        <taxon>Flavobacteriales</taxon>
        <taxon>Flavobacteriaceae</taxon>
        <taxon>Kordia</taxon>
    </lineage>
</organism>
<comment type="caution">
    <text evidence="2">The sequence shown here is derived from an EMBL/GenBank/DDBJ whole genome shotgun (WGS) entry which is preliminary data.</text>
</comment>
<gene>
    <name evidence="2" type="ORF">C8N46_11296</name>
</gene>
<keyword evidence="1" id="KW-1133">Transmembrane helix</keyword>
<evidence type="ECO:0000313" key="2">
    <source>
        <dbReference type="EMBL" id="PTX58788.1"/>
    </source>
</evidence>
<dbReference type="Gene3D" id="2.60.40.3680">
    <property type="match status" value="1"/>
</dbReference>
<evidence type="ECO:0000256" key="1">
    <source>
        <dbReference type="SAM" id="Phobius"/>
    </source>
</evidence>